<accession>A0ABN1MKH0</accession>
<protein>
    <submittedName>
        <fullName evidence="2">Uncharacterized protein</fullName>
    </submittedName>
</protein>
<keyword evidence="1" id="KW-0732">Signal</keyword>
<keyword evidence="3" id="KW-1185">Reference proteome</keyword>
<sequence>MNIFNRLLLVISLVSAILFVPSETAFGQCQNATAYGSSAAPTENIEVQISSNLWRGYEYNTLTGVTSGRTYLSDMSRSGYITVRSGSPGGPVVAYGAAPLSWTAVASGTHYIHYSSNSNCGQSDRNTRTTIRCTSCPTSQRDCEGAQLVCNSSTINANSNGAGIQEISGANSGCDMVDENQSTWFYVYIQSGGTLEMTISPEDPSDDYDWAIWGPYNAATAAANCSPTEAPLRCNTSANAPLTGMNPSATSDYEFPGYSTNRWSNPIQANSGDVYILLIDNWSNSGRPYQLNWSGTCALGCTAIELPVELISFQGESFPNENILTWKTASEKDNAYFVLETSADGSVWTEIDRIPGAGTTSTKQTYTSTHRVQTTTVQYYRLFQYDYDGSEDFLGIVSLNNQEEAKTITKRVNLFGQEVNETYRGMVIEYYSDGSIQKKVQ</sequence>
<proteinExistence type="predicted"/>
<name>A0ABN1MKH0_9FLAO</name>
<organism evidence="2 3">
    <name type="scientific">Wandonia haliotis</name>
    <dbReference type="NCBI Taxonomy" id="574963"/>
    <lineage>
        <taxon>Bacteria</taxon>
        <taxon>Pseudomonadati</taxon>
        <taxon>Bacteroidota</taxon>
        <taxon>Flavobacteriia</taxon>
        <taxon>Flavobacteriales</taxon>
        <taxon>Crocinitomicaceae</taxon>
        <taxon>Wandonia</taxon>
    </lineage>
</organism>
<dbReference type="RefSeq" id="WP_343784060.1">
    <property type="nucleotide sequence ID" value="NZ_BAAAFH010000003.1"/>
</dbReference>
<comment type="caution">
    <text evidence="2">The sequence shown here is derived from an EMBL/GenBank/DDBJ whole genome shotgun (WGS) entry which is preliminary data.</text>
</comment>
<feature type="chain" id="PRO_5045431223" evidence="1">
    <location>
        <begin position="28"/>
        <end position="441"/>
    </location>
</feature>
<dbReference type="Proteomes" id="UP001501126">
    <property type="component" value="Unassembled WGS sequence"/>
</dbReference>
<evidence type="ECO:0000256" key="1">
    <source>
        <dbReference type="SAM" id="SignalP"/>
    </source>
</evidence>
<dbReference type="EMBL" id="BAAAFH010000003">
    <property type="protein sequence ID" value="GAA0873734.1"/>
    <property type="molecule type" value="Genomic_DNA"/>
</dbReference>
<reference evidence="2 3" key="1">
    <citation type="journal article" date="2019" name="Int. J. Syst. Evol. Microbiol.">
        <title>The Global Catalogue of Microorganisms (GCM) 10K type strain sequencing project: providing services to taxonomists for standard genome sequencing and annotation.</title>
        <authorList>
            <consortium name="The Broad Institute Genomics Platform"/>
            <consortium name="The Broad Institute Genome Sequencing Center for Infectious Disease"/>
            <person name="Wu L."/>
            <person name="Ma J."/>
        </authorList>
    </citation>
    <scope>NUCLEOTIDE SEQUENCE [LARGE SCALE GENOMIC DNA]</scope>
    <source>
        <strain evidence="2 3">JCM 16083</strain>
    </source>
</reference>
<feature type="signal peptide" evidence="1">
    <location>
        <begin position="1"/>
        <end position="27"/>
    </location>
</feature>
<evidence type="ECO:0000313" key="2">
    <source>
        <dbReference type="EMBL" id="GAA0873734.1"/>
    </source>
</evidence>
<evidence type="ECO:0000313" key="3">
    <source>
        <dbReference type="Proteomes" id="UP001501126"/>
    </source>
</evidence>
<gene>
    <name evidence="2" type="ORF">GCM10009118_01420</name>
</gene>